<keyword evidence="2" id="KW-1185">Reference proteome</keyword>
<dbReference type="EMBL" id="CP006935">
    <property type="protein sequence ID" value="AHC40157.1"/>
    <property type="molecule type" value="Genomic_DNA"/>
</dbReference>
<name>A0ABM5P1I5_9MOLU</name>
<gene>
    <name evidence="1" type="ORF">OVS_00845</name>
</gene>
<dbReference type="RefSeq" id="WP_024070962.1">
    <property type="nucleotide sequence ID" value="NC_023062.1"/>
</dbReference>
<reference evidence="1 2" key="1">
    <citation type="journal article" date="2014" name="Genome Announc.">
        <title>Complete Genome Sequence of Mycoplasma ovis Strain Michigan, a Hemoplasma of Sheep with Two Distinct 16S rRNA Genes.</title>
        <authorList>
            <person name="Deshuillers P.L."/>
            <person name="Santos A.P."/>
            <person name="do Nascimento N.C."/>
            <person name="Hampel J.A."/>
            <person name="Bergin I.L."/>
            <person name="Dyson M.C."/>
            <person name="Messick J.B."/>
        </authorList>
    </citation>
    <scope>NUCLEOTIDE SEQUENCE [LARGE SCALE GENOMIC DNA]</scope>
    <source>
        <strain evidence="1 2">Michigan</strain>
    </source>
</reference>
<proteinExistence type="predicted"/>
<dbReference type="Proteomes" id="UP000018745">
    <property type="component" value="Chromosome"/>
</dbReference>
<sequence>MEFLFGDPDIEKCLEKTNGQTCSIVFERGLNDSQNLNLALAFERWKNNF</sequence>
<evidence type="ECO:0000313" key="1">
    <source>
        <dbReference type="EMBL" id="AHC40157.1"/>
    </source>
</evidence>
<accession>A0ABM5P1I5</accession>
<organism evidence="1 2">
    <name type="scientific">Mycoplasma ovis str. Michigan</name>
    <dbReference type="NCBI Taxonomy" id="1415773"/>
    <lineage>
        <taxon>Bacteria</taxon>
        <taxon>Bacillati</taxon>
        <taxon>Mycoplasmatota</taxon>
        <taxon>Mollicutes</taxon>
        <taxon>Mycoplasmataceae</taxon>
        <taxon>Mycoplasma</taxon>
    </lineage>
</organism>
<evidence type="ECO:0000313" key="2">
    <source>
        <dbReference type="Proteomes" id="UP000018745"/>
    </source>
</evidence>
<protein>
    <submittedName>
        <fullName evidence="1">Uncharacterized protein</fullName>
    </submittedName>
</protein>